<accession>A0ABX2WTQ5</accession>
<evidence type="ECO:0000259" key="2">
    <source>
        <dbReference type="Pfam" id="PF11760"/>
    </source>
</evidence>
<organism evidence="4 5">
    <name type="scientific">Clostridium coskatii</name>
    <dbReference type="NCBI Taxonomy" id="1705578"/>
    <lineage>
        <taxon>Bacteria</taxon>
        <taxon>Bacillati</taxon>
        <taxon>Bacillota</taxon>
        <taxon>Clostridia</taxon>
        <taxon>Eubacteriales</taxon>
        <taxon>Clostridiaceae</taxon>
        <taxon>Clostridium</taxon>
    </lineage>
</organism>
<dbReference type="EMBL" id="LROR01000053">
    <property type="protein sequence ID" value="OBR93336.1"/>
    <property type="molecule type" value="Genomic_DNA"/>
</dbReference>
<dbReference type="Gene3D" id="3.30.420.180">
    <property type="entry name" value="CobE/GbiG C-terminal domain"/>
    <property type="match status" value="1"/>
</dbReference>
<comment type="caution">
    <text evidence="4">The sequence shown here is derived from an EMBL/GenBank/DDBJ whole genome shotgun (WGS) entry which is preliminary data.</text>
</comment>
<proteinExistence type="predicted"/>
<dbReference type="NCBIfam" id="NF004466">
    <property type="entry name" value="PRK05788.1-4"/>
    <property type="match status" value="1"/>
</dbReference>
<gene>
    <name evidence="4" type="ORF">CLCOS_23770</name>
</gene>
<dbReference type="PANTHER" id="PTHR37477:SF1">
    <property type="entry name" value="COBALT-PRECORRIN-5A HYDROLASE"/>
    <property type="match status" value="1"/>
</dbReference>
<dbReference type="Pfam" id="PF11761">
    <property type="entry name" value="CbiG_mid"/>
    <property type="match status" value="1"/>
</dbReference>
<evidence type="ECO:0000313" key="5">
    <source>
        <dbReference type="Proteomes" id="UP000093694"/>
    </source>
</evidence>
<dbReference type="InterPro" id="IPR036518">
    <property type="entry name" value="CobE/GbiG_C_sf"/>
</dbReference>
<dbReference type="InterPro" id="IPR021745">
    <property type="entry name" value="CbiG_mid"/>
</dbReference>
<evidence type="ECO:0000313" key="4">
    <source>
        <dbReference type="EMBL" id="OBR93336.1"/>
    </source>
</evidence>
<keyword evidence="5" id="KW-1185">Reference proteome</keyword>
<dbReference type="InterPro" id="IPR002750">
    <property type="entry name" value="CobE/GbiG_C"/>
</dbReference>
<feature type="domain" description="Cobalamin biosynthesis central region" evidence="3">
    <location>
        <begin position="139"/>
        <end position="202"/>
    </location>
</feature>
<sequence length="346" mass="38223">MKILHICSERQKMKIAVISVTTAGDKISDKMKKHFPVDLYSKNNMEGFKLKDAAETAMSNYKAVVFISSTGIAVRAIASFIKSKDKDPAVVVIDSSCKFVISLLSGHLGGANELTCQLASILKAVPVITTATDNIGVKAPDVFAKENGFIINDLKDAKYIAALLVEGKKVGFIDEDKLLDVPKGYSINLDNIQGLLCVTNKCKAFGDENFKNIKTLKLIRKNVVLGVGCRKNFDSKQMIETVKKLLLDYNIDERAVRYISTVEIKAKEEAILKLAEYFKCDLKIYSIEDIRRVHHNYKGSDFVEKTIGVRAVCEPCTELTGASLITDKIKANGMTLCIGEVHKNKC</sequence>
<dbReference type="Pfam" id="PF11760">
    <property type="entry name" value="CbiG_N"/>
    <property type="match status" value="1"/>
</dbReference>
<dbReference type="SUPFAM" id="SSF159664">
    <property type="entry name" value="CobE/GbiG C-terminal domain-like"/>
    <property type="match status" value="1"/>
</dbReference>
<evidence type="ECO:0000259" key="3">
    <source>
        <dbReference type="Pfam" id="PF11761"/>
    </source>
</evidence>
<dbReference type="SUPFAM" id="SSF159672">
    <property type="entry name" value="CbiG N-terminal domain-like"/>
    <property type="match status" value="1"/>
</dbReference>
<dbReference type="InterPro" id="IPR038029">
    <property type="entry name" value="GbiG_N_sf"/>
</dbReference>
<dbReference type="InterPro" id="IPR021744">
    <property type="entry name" value="CbiG_N"/>
</dbReference>
<dbReference type="Proteomes" id="UP000093694">
    <property type="component" value="Unassembled WGS sequence"/>
</dbReference>
<protein>
    <submittedName>
        <fullName evidence="4">Cobalamin biosynthesis protein CbiG</fullName>
    </submittedName>
</protein>
<name>A0ABX2WTQ5_9CLOT</name>
<dbReference type="PANTHER" id="PTHR37477">
    <property type="entry name" value="COBALT-PRECORRIN-5A HYDROLASE"/>
    <property type="match status" value="1"/>
</dbReference>
<dbReference type="Pfam" id="PF01890">
    <property type="entry name" value="CbiG_C"/>
    <property type="match status" value="1"/>
</dbReference>
<dbReference type="InterPro" id="IPR052553">
    <property type="entry name" value="CbiG_hydrolase"/>
</dbReference>
<feature type="domain" description="Cobalamin synthesis G N-terminal" evidence="2">
    <location>
        <begin position="54"/>
        <end position="133"/>
    </location>
</feature>
<evidence type="ECO:0000259" key="1">
    <source>
        <dbReference type="Pfam" id="PF01890"/>
    </source>
</evidence>
<feature type="domain" description="CobE/GbiG C-terminal" evidence="1">
    <location>
        <begin position="223"/>
        <end position="338"/>
    </location>
</feature>
<dbReference type="Gene3D" id="3.40.50.11220">
    <property type="match status" value="1"/>
</dbReference>
<reference evidence="4 5" key="1">
    <citation type="journal article" date="2016" name="Front. Microbiol.">
        <title>Industrial Acetogenic Biocatalysts: A Comparative Metabolic and Genomic Analysis.</title>
        <authorList>
            <person name="Bengelsdorf F."/>
            <person name="Poehlein A."/>
            <person name="Sonja S."/>
            <person name="Erz C."/>
            <person name="Hummel T."/>
            <person name="Hoffmeister S."/>
            <person name="Daniel R."/>
            <person name="Durre P."/>
        </authorList>
    </citation>
    <scope>NUCLEOTIDE SEQUENCE [LARGE SCALE GENOMIC DNA]</scope>
    <source>
        <strain evidence="4 5">PTA-10522</strain>
    </source>
</reference>